<reference evidence="1 2" key="1">
    <citation type="submission" date="2016-03" db="EMBL/GenBank/DDBJ databases">
        <authorList>
            <person name="Sant'Anna F.H."/>
            <person name="Ambrosini A."/>
            <person name="Souza R."/>
            <person name="Bach E."/>
            <person name="Fernandes G."/>
            <person name="Balsanelli E."/>
            <person name="Baura V.A."/>
            <person name="Souza E.M."/>
            <person name="Passaglia L."/>
        </authorList>
    </citation>
    <scope>NUCLEOTIDE SEQUENCE [LARGE SCALE GENOMIC DNA]</scope>
    <source>
        <strain evidence="1 2">P26E</strain>
    </source>
</reference>
<gene>
    <name evidence="1" type="ORF">A3844_14700</name>
</gene>
<evidence type="ECO:0000313" key="2">
    <source>
        <dbReference type="Proteomes" id="UP000186058"/>
    </source>
</evidence>
<name>A0ABX3ERC4_9BACL</name>
<accession>A0ABX3ERC4</accession>
<evidence type="ECO:0000313" key="1">
    <source>
        <dbReference type="EMBL" id="OKP86001.1"/>
    </source>
</evidence>
<sequence>MACVAEFGIIDQFETDKDYSKYEPETYHCIAIADDFLNDWWDDLSLIKTYFHSYNRPNLALARWGVTLIPPESLEAFYSIVLKDKQSKSSSELIDLMVLLRRAINEKKYVIHYGV</sequence>
<dbReference type="RefSeq" id="WP_074087933.1">
    <property type="nucleotide sequence ID" value="NZ_LVWI01000041.1"/>
</dbReference>
<protein>
    <recommendedName>
        <fullName evidence="3">Short-chain dehydrogenase</fullName>
    </recommendedName>
</protein>
<dbReference type="EMBL" id="LVWI01000041">
    <property type="protein sequence ID" value="OKP86001.1"/>
    <property type="molecule type" value="Genomic_DNA"/>
</dbReference>
<evidence type="ECO:0008006" key="3">
    <source>
        <dbReference type="Google" id="ProtNLM"/>
    </source>
</evidence>
<proteinExistence type="predicted"/>
<organism evidence="1 2">
    <name type="scientific">Paenibacillus helianthi</name>
    <dbReference type="NCBI Taxonomy" id="1349432"/>
    <lineage>
        <taxon>Bacteria</taxon>
        <taxon>Bacillati</taxon>
        <taxon>Bacillota</taxon>
        <taxon>Bacilli</taxon>
        <taxon>Bacillales</taxon>
        <taxon>Paenibacillaceae</taxon>
        <taxon>Paenibacillus</taxon>
    </lineage>
</organism>
<dbReference type="Proteomes" id="UP000186058">
    <property type="component" value="Unassembled WGS sequence"/>
</dbReference>
<keyword evidence="2" id="KW-1185">Reference proteome</keyword>
<comment type="caution">
    <text evidence="1">The sequence shown here is derived from an EMBL/GenBank/DDBJ whole genome shotgun (WGS) entry which is preliminary data.</text>
</comment>